<proteinExistence type="inferred from homology"/>
<protein>
    <recommendedName>
        <fullName evidence="5">Exodeoxyribonuclease 7 large subunit</fullName>
        <ecNumber evidence="5">3.1.11.6</ecNumber>
    </recommendedName>
    <alternativeName>
        <fullName evidence="5">Exodeoxyribonuclease VII large subunit</fullName>
        <shortName evidence="5">Exonuclease VII large subunit</shortName>
    </alternativeName>
</protein>
<dbReference type="Pfam" id="PF02601">
    <property type="entry name" value="Exonuc_VII_L"/>
    <property type="match status" value="1"/>
</dbReference>
<comment type="subcellular location">
    <subcellularLocation>
        <location evidence="5 6">Cytoplasm</location>
    </subcellularLocation>
</comment>
<keyword evidence="1 5" id="KW-0963">Cytoplasm</keyword>
<feature type="domain" description="Exonuclease VII large subunit C-terminal" evidence="7">
    <location>
        <begin position="124"/>
        <end position="328"/>
    </location>
</feature>
<comment type="similarity">
    <text evidence="5 6">Belongs to the XseA family.</text>
</comment>
<evidence type="ECO:0000256" key="6">
    <source>
        <dbReference type="RuleBase" id="RU004355"/>
    </source>
</evidence>
<evidence type="ECO:0000259" key="8">
    <source>
        <dbReference type="Pfam" id="PF13742"/>
    </source>
</evidence>
<dbReference type="PANTHER" id="PTHR30008:SF0">
    <property type="entry name" value="EXODEOXYRIBONUCLEASE 7 LARGE SUBUNIT"/>
    <property type="match status" value="1"/>
</dbReference>
<dbReference type="GO" id="GO:0008855">
    <property type="term" value="F:exodeoxyribonuclease VII activity"/>
    <property type="evidence" value="ECO:0007669"/>
    <property type="project" value="UniProtKB-UniRule"/>
</dbReference>
<dbReference type="HAMAP" id="MF_00378">
    <property type="entry name" value="Exonuc_7_L"/>
    <property type="match status" value="1"/>
</dbReference>
<dbReference type="GO" id="GO:0006308">
    <property type="term" value="P:DNA catabolic process"/>
    <property type="evidence" value="ECO:0007669"/>
    <property type="project" value="UniProtKB-UniRule"/>
</dbReference>
<comment type="subunit">
    <text evidence="5">Heterooligomer composed of large and small subunits.</text>
</comment>
<evidence type="ECO:0000256" key="5">
    <source>
        <dbReference type="HAMAP-Rule" id="MF_00378"/>
    </source>
</evidence>
<dbReference type="AlphaFoldDB" id="A0A6J4SK73"/>
<comment type="function">
    <text evidence="5">Bidirectionally degrades single-stranded DNA into large acid-insoluble oligonucleotides, which are then degraded further into small acid-soluble oligonucleotides.</text>
</comment>
<dbReference type="PANTHER" id="PTHR30008">
    <property type="entry name" value="EXODEOXYRIBONUCLEASE 7 LARGE SUBUNIT"/>
    <property type="match status" value="1"/>
</dbReference>
<dbReference type="GO" id="GO:0003676">
    <property type="term" value="F:nucleic acid binding"/>
    <property type="evidence" value="ECO:0007669"/>
    <property type="project" value="InterPro"/>
</dbReference>
<evidence type="ECO:0000256" key="1">
    <source>
        <dbReference type="ARBA" id="ARBA00022490"/>
    </source>
</evidence>
<name>A0A6J4SK73_9ACTN</name>
<evidence type="ECO:0000256" key="4">
    <source>
        <dbReference type="ARBA" id="ARBA00022839"/>
    </source>
</evidence>
<comment type="catalytic activity">
    <reaction evidence="5 6">
        <text>Exonucleolytic cleavage in either 5'- to 3'- or 3'- to 5'-direction to yield nucleoside 5'-phosphates.</text>
        <dbReference type="EC" id="3.1.11.6"/>
    </reaction>
</comment>
<evidence type="ECO:0000256" key="2">
    <source>
        <dbReference type="ARBA" id="ARBA00022722"/>
    </source>
</evidence>
<dbReference type="EMBL" id="CADCVV010000098">
    <property type="protein sequence ID" value="CAA9500771.1"/>
    <property type="molecule type" value="Genomic_DNA"/>
</dbReference>
<dbReference type="Pfam" id="PF13742">
    <property type="entry name" value="tRNA_anti_2"/>
    <property type="match status" value="1"/>
</dbReference>
<dbReference type="InterPro" id="IPR020579">
    <property type="entry name" value="Exonuc_VII_lsu_C"/>
</dbReference>
<sequence>MTTTTAAISVTEYASRLGRAVRAVGGAVIEGEVQKARTSGSGMLWFSLTDGDSVLSCKVFARERRRIERDPREGDLVQVTVDRPDLFTQAGKLDLIVSDVRLAGDGELLRRRRELIDRLAAEGLCDESRRRPLPAFPRAVGVIAGAGSDGLSDVVRGLRDRWPPVHIVTCAALVQGRRAPTDLVDALARLQQHPSVDVIVVARGGGSVQDLIAFDDERLCRAISACATPVVCAVGHTDNVPVSNHVTWAATTPSRSPELVVPSSAELRARLGVVRTVLDAVSGRLARADERLTVLAGRVDCTAELSVRCERVASELGAGRAALARRMAEAESGALRARGILTLVAHRLPASSSVRALAAALDARALALFTRRAAEIAAPAAALERTGPRISRLQGQAAADGRRVRQGLRRQLEDHRRDYGRATARILSQSRSDAERGLERAQAWVERECTLSSERAERRIAEAGREIRHVGEVIAARDFRRRGWVLAGHPNGAPVRSAAELRPGERLRLELHDGRAHAIVDTSNEQGSDSP</sequence>
<keyword evidence="3 5" id="KW-0378">Hydrolase</keyword>
<dbReference type="CDD" id="cd04489">
    <property type="entry name" value="ExoVII_LU_OBF"/>
    <property type="match status" value="1"/>
</dbReference>
<dbReference type="EC" id="3.1.11.6" evidence="5"/>
<dbReference type="NCBIfam" id="TIGR00237">
    <property type="entry name" value="xseA"/>
    <property type="match status" value="1"/>
</dbReference>
<accession>A0A6J4SK73</accession>
<dbReference type="GO" id="GO:0005737">
    <property type="term" value="C:cytoplasm"/>
    <property type="evidence" value="ECO:0007669"/>
    <property type="project" value="UniProtKB-SubCell"/>
</dbReference>
<dbReference type="InterPro" id="IPR003753">
    <property type="entry name" value="Exonuc_VII_L"/>
</dbReference>
<dbReference type="GO" id="GO:0009318">
    <property type="term" value="C:exodeoxyribonuclease VII complex"/>
    <property type="evidence" value="ECO:0007669"/>
    <property type="project" value="UniProtKB-UniRule"/>
</dbReference>
<keyword evidence="4 5" id="KW-0269">Exonuclease</keyword>
<evidence type="ECO:0000256" key="3">
    <source>
        <dbReference type="ARBA" id="ARBA00022801"/>
    </source>
</evidence>
<dbReference type="InterPro" id="IPR025824">
    <property type="entry name" value="OB-fold_nuc-bd_dom"/>
</dbReference>
<reference evidence="9" key="1">
    <citation type="submission" date="2020-02" db="EMBL/GenBank/DDBJ databases">
        <authorList>
            <person name="Meier V. D."/>
        </authorList>
    </citation>
    <scope>NUCLEOTIDE SEQUENCE</scope>
    <source>
        <strain evidence="9">AVDCRST_MAG17</strain>
    </source>
</reference>
<gene>
    <name evidence="5" type="primary">xseA</name>
    <name evidence="9" type="ORF">AVDCRST_MAG17-1362</name>
</gene>
<organism evidence="9">
    <name type="scientific">uncultured Solirubrobacterales bacterium</name>
    <dbReference type="NCBI Taxonomy" id="768556"/>
    <lineage>
        <taxon>Bacteria</taxon>
        <taxon>Bacillati</taxon>
        <taxon>Actinomycetota</taxon>
        <taxon>Thermoleophilia</taxon>
        <taxon>Solirubrobacterales</taxon>
        <taxon>environmental samples</taxon>
    </lineage>
</organism>
<evidence type="ECO:0000259" key="7">
    <source>
        <dbReference type="Pfam" id="PF02601"/>
    </source>
</evidence>
<evidence type="ECO:0000313" key="9">
    <source>
        <dbReference type="EMBL" id="CAA9500771.1"/>
    </source>
</evidence>
<keyword evidence="2 5" id="KW-0540">Nuclease</keyword>
<feature type="domain" description="OB-fold nucleic acid binding" evidence="8">
    <location>
        <begin position="9"/>
        <end position="100"/>
    </location>
</feature>